<dbReference type="PRINTS" id="PR00301">
    <property type="entry name" value="HEATSHOCK70"/>
</dbReference>
<dbReference type="Gene3D" id="3.30.420.40">
    <property type="match status" value="2"/>
</dbReference>
<dbReference type="SUPFAM" id="SSF53067">
    <property type="entry name" value="Actin-like ATPase domain"/>
    <property type="match status" value="2"/>
</dbReference>
<dbReference type="PANTHER" id="PTHR14187">
    <property type="entry name" value="ALPHA KINASE/ELONGATION FACTOR 2 KINASE"/>
    <property type="match status" value="1"/>
</dbReference>
<dbReference type="GeneID" id="36585895"/>
<evidence type="ECO:0000256" key="2">
    <source>
        <dbReference type="ARBA" id="ARBA00022840"/>
    </source>
</evidence>
<evidence type="ECO:0000313" key="3">
    <source>
        <dbReference type="EMBL" id="PMD64435.1"/>
    </source>
</evidence>
<proteinExistence type="predicted"/>
<dbReference type="STRING" id="1095630.A0A2J6TN44"/>
<evidence type="ECO:0000313" key="4">
    <source>
        <dbReference type="Proteomes" id="UP000235371"/>
    </source>
</evidence>
<dbReference type="AlphaFoldDB" id="A0A2J6TN44"/>
<reference evidence="3 4" key="1">
    <citation type="submission" date="2016-04" db="EMBL/GenBank/DDBJ databases">
        <title>A degradative enzymes factory behind the ericoid mycorrhizal symbiosis.</title>
        <authorList>
            <consortium name="DOE Joint Genome Institute"/>
            <person name="Martino E."/>
            <person name="Morin E."/>
            <person name="Grelet G."/>
            <person name="Kuo A."/>
            <person name="Kohler A."/>
            <person name="Daghino S."/>
            <person name="Barry K."/>
            <person name="Choi C."/>
            <person name="Cichocki N."/>
            <person name="Clum A."/>
            <person name="Copeland A."/>
            <person name="Hainaut M."/>
            <person name="Haridas S."/>
            <person name="Labutti K."/>
            <person name="Lindquist E."/>
            <person name="Lipzen A."/>
            <person name="Khouja H.-R."/>
            <person name="Murat C."/>
            <person name="Ohm R."/>
            <person name="Olson A."/>
            <person name="Spatafora J."/>
            <person name="Veneault-Fourrey C."/>
            <person name="Henrissat B."/>
            <person name="Grigoriev I."/>
            <person name="Martin F."/>
            <person name="Perotto S."/>
        </authorList>
    </citation>
    <scope>NUCLEOTIDE SEQUENCE [LARGE SCALE GENOMIC DNA]</scope>
    <source>
        <strain evidence="3 4">E</strain>
    </source>
</reference>
<dbReference type="Proteomes" id="UP000235371">
    <property type="component" value="Unassembled WGS sequence"/>
</dbReference>
<dbReference type="RefSeq" id="XP_024741339.1">
    <property type="nucleotide sequence ID" value="XM_024877818.1"/>
</dbReference>
<dbReference type="InParanoid" id="A0A2J6TN44"/>
<dbReference type="Pfam" id="PF00012">
    <property type="entry name" value="HSP70"/>
    <property type="match status" value="1"/>
</dbReference>
<name>A0A2J6TN44_9HELO</name>
<dbReference type="CDD" id="cd10170">
    <property type="entry name" value="ASKHA_NBD_HSP70"/>
    <property type="match status" value="1"/>
</dbReference>
<dbReference type="EMBL" id="KZ613754">
    <property type="protein sequence ID" value="PMD64435.1"/>
    <property type="molecule type" value="Genomic_DNA"/>
</dbReference>
<dbReference type="InterPro" id="IPR043129">
    <property type="entry name" value="ATPase_NBD"/>
</dbReference>
<dbReference type="PANTHER" id="PTHR14187:SF82">
    <property type="entry name" value="FAMILY CHAPERONE, PUTATIVE (AFU_ORTHOLOGUE AFUA_7G08575)-RELATED"/>
    <property type="match status" value="1"/>
</dbReference>
<accession>A0A2J6TN44</accession>
<gene>
    <name evidence="3" type="ORF">K444DRAFT_583129</name>
</gene>
<keyword evidence="4" id="KW-1185">Reference proteome</keyword>
<keyword evidence="2" id="KW-0067">ATP-binding</keyword>
<protein>
    <submittedName>
        <fullName evidence="3">Actin-like ATPase domain-containing protein</fullName>
    </submittedName>
</protein>
<dbReference type="Gene3D" id="3.90.640.10">
    <property type="entry name" value="Actin, Chain A, domain 4"/>
    <property type="match status" value="1"/>
</dbReference>
<dbReference type="GO" id="GO:0140662">
    <property type="term" value="F:ATP-dependent protein folding chaperone"/>
    <property type="evidence" value="ECO:0007669"/>
    <property type="project" value="InterPro"/>
</dbReference>
<dbReference type="GO" id="GO:0005524">
    <property type="term" value="F:ATP binding"/>
    <property type="evidence" value="ECO:0007669"/>
    <property type="project" value="UniProtKB-KW"/>
</dbReference>
<organism evidence="3 4">
    <name type="scientific">Hyaloscypha bicolor E</name>
    <dbReference type="NCBI Taxonomy" id="1095630"/>
    <lineage>
        <taxon>Eukaryota</taxon>
        <taxon>Fungi</taxon>
        <taxon>Dikarya</taxon>
        <taxon>Ascomycota</taxon>
        <taxon>Pezizomycotina</taxon>
        <taxon>Leotiomycetes</taxon>
        <taxon>Helotiales</taxon>
        <taxon>Hyaloscyphaceae</taxon>
        <taxon>Hyaloscypha</taxon>
        <taxon>Hyaloscypha bicolor</taxon>
    </lineage>
</organism>
<keyword evidence="1" id="KW-0547">Nucleotide-binding</keyword>
<dbReference type="OrthoDB" id="2963168at2759"/>
<sequence>MDSFAGLSIEARRLVVGIDFGTTYSGLAWADTRRSDHQSIVESWPVNRGTHEGFSCVKVPTEIRYLPEGVEWGFQIPPTVARHKWFKLGLEKGTISSADGHLETPEDLSTDYLTALVGHLMYTLEQNLGAAILRTIPVEFCLTVPAIWSEVAKEKTLQACQKACLTSEKEILFVSEPEAAAIYTLHGLDPHGLNIGDTFVLCDAGGGTVDLISYTITELHPILKVREAASGTGERCGSTFLNRRFCEFLTSKLGDQPGWDSEILAEAMEKFESVIKKHYSPSTSNKEGYSILVPGISNNDTLGIRRGRYIMKPAEMDGIFEPVVGKIIKLVEAQILSTSQKITAVLLVGGFGQNNYLKERLRASLGSGTLVLQPPNAWTAVVRGAVMLGLARANSKLAAVGLVSRAARKHYGMDVGADFEEGVHDDARKRWSERRKKYKTNALKWFIRKNDPITEGQPSVIHCHQDFLVSKGTPTTIEISILCDEQTVAAPIYRTSNVRTLVTLEADLKQLPKSDLKNTIVTREDGNQYYNIECAIEATFYSASTKYVLLCQGKRYDTVTAEYA</sequence>
<evidence type="ECO:0000256" key="1">
    <source>
        <dbReference type="ARBA" id="ARBA00022741"/>
    </source>
</evidence>
<dbReference type="InterPro" id="IPR013126">
    <property type="entry name" value="Hsp_70_fam"/>
</dbReference>